<dbReference type="STRING" id="319970.RV00_GL000823"/>
<dbReference type="PROSITE" id="PS00062">
    <property type="entry name" value="ALDOKETO_REDUCTASE_2"/>
    <property type="match status" value="1"/>
</dbReference>
<dbReference type="Gene3D" id="3.20.20.100">
    <property type="entry name" value="NADP-dependent oxidoreductase domain"/>
    <property type="match status" value="1"/>
</dbReference>
<evidence type="ECO:0000313" key="4">
    <source>
        <dbReference type="Proteomes" id="UP000183700"/>
    </source>
</evidence>
<dbReference type="FunFam" id="3.20.20.100:FF:000004">
    <property type="entry name" value="Oxidoreductase, aldo/keto reductase"/>
    <property type="match status" value="1"/>
</dbReference>
<dbReference type="PANTHER" id="PTHR43364:SF4">
    <property type="entry name" value="NAD(P)-LINKED OXIDOREDUCTASE SUPERFAMILY PROTEIN"/>
    <property type="match status" value="1"/>
</dbReference>
<dbReference type="PANTHER" id="PTHR43364">
    <property type="entry name" value="NADH-SPECIFIC METHYLGLYOXAL REDUCTASE-RELATED"/>
    <property type="match status" value="1"/>
</dbReference>
<keyword evidence="4" id="KW-1185">Reference proteome</keyword>
<dbReference type="RefSeq" id="WP_071863173.1">
    <property type="nucleotide sequence ID" value="NZ_JBHLVS010000027.1"/>
</dbReference>
<dbReference type="SUPFAM" id="SSF51430">
    <property type="entry name" value="NAD(P)-linked oxidoreductase"/>
    <property type="match status" value="1"/>
</dbReference>
<dbReference type="InterPro" id="IPR023210">
    <property type="entry name" value="NADP_OxRdtase_dom"/>
</dbReference>
<name>A0A1L8SQJ1_9ENTE</name>
<evidence type="ECO:0000259" key="2">
    <source>
        <dbReference type="Pfam" id="PF00248"/>
    </source>
</evidence>
<dbReference type="InterPro" id="IPR018170">
    <property type="entry name" value="Aldo/ket_reductase_CS"/>
</dbReference>
<dbReference type="Proteomes" id="UP000183700">
    <property type="component" value="Unassembled WGS sequence"/>
</dbReference>
<evidence type="ECO:0000256" key="1">
    <source>
        <dbReference type="ARBA" id="ARBA00023002"/>
    </source>
</evidence>
<accession>A0A1L8SQJ1</accession>
<dbReference type="PRINTS" id="PR00069">
    <property type="entry name" value="ALDKETRDTASE"/>
</dbReference>
<comment type="caution">
    <text evidence="3">The sequence shown here is derived from an EMBL/GenBank/DDBJ whole genome shotgun (WGS) entry which is preliminary data.</text>
</comment>
<dbReference type="InterPro" id="IPR050523">
    <property type="entry name" value="AKR_Detox_Biosynth"/>
</dbReference>
<feature type="domain" description="NADP-dependent oxidoreductase" evidence="2">
    <location>
        <begin position="16"/>
        <end position="309"/>
    </location>
</feature>
<dbReference type="OrthoDB" id="9773828at2"/>
<keyword evidence="1" id="KW-0560">Oxidoreductase</keyword>
<protein>
    <submittedName>
        <fullName evidence="3">Oxidoreductase, aldo/keto reductase</fullName>
    </submittedName>
</protein>
<dbReference type="GO" id="GO:0005829">
    <property type="term" value="C:cytosol"/>
    <property type="evidence" value="ECO:0007669"/>
    <property type="project" value="TreeGrafter"/>
</dbReference>
<dbReference type="Pfam" id="PF00248">
    <property type="entry name" value="Aldo_ket_red"/>
    <property type="match status" value="1"/>
</dbReference>
<organism evidence="3 4">
    <name type="scientific">Enterococcus devriesei</name>
    <dbReference type="NCBI Taxonomy" id="319970"/>
    <lineage>
        <taxon>Bacteria</taxon>
        <taxon>Bacillati</taxon>
        <taxon>Bacillota</taxon>
        <taxon>Bacilli</taxon>
        <taxon>Lactobacillales</taxon>
        <taxon>Enterococcaceae</taxon>
        <taxon>Enterococcus</taxon>
    </lineage>
</organism>
<dbReference type="GO" id="GO:0016491">
    <property type="term" value="F:oxidoreductase activity"/>
    <property type="evidence" value="ECO:0007669"/>
    <property type="project" value="UniProtKB-KW"/>
</dbReference>
<dbReference type="EMBL" id="JXKM01000014">
    <property type="protein sequence ID" value="OJG34291.1"/>
    <property type="molecule type" value="Genomic_DNA"/>
</dbReference>
<dbReference type="InterPro" id="IPR020471">
    <property type="entry name" value="AKR"/>
</dbReference>
<proteinExistence type="predicted"/>
<dbReference type="InterPro" id="IPR036812">
    <property type="entry name" value="NAD(P)_OxRdtase_dom_sf"/>
</dbReference>
<reference evidence="3 4" key="1">
    <citation type="submission" date="2014-12" db="EMBL/GenBank/DDBJ databases">
        <title>Draft genome sequences of 29 type strains of Enterococci.</title>
        <authorList>
            <person name="Zhong Z."/>
            <person name="Sun Z."/>
            <person name="Liu W."/>
            <person name="Zhang W."/>
            <person name="Zhang H."/>
        </authorList>
    </citation>
    <scope>NUCLEOTIDE SEQUENCE [LARGE SCALE GENOMIC DNA]</scope>
    <source>
        <strain evidence="3 4">DSM 22802</strain>
    </source>
</reference>
<gene>
    <name evidence="3" type="ORF">RV00_GL000823</name>
</gene>
<sequence length="311" mass="34986">MSEVRIGKSRVYASALGLGTNAVGGHNLYPNLTDEMGKEVVRTALNNGITLLDTAYSYGQGRSEELIGEVLQEPEFDRSRVIVATKAAHDPSRGGKFNNSPEFLKEAVEAALKRLQTDYIDIFYIHFPDETTPKNEAVAALHELKEAGKIRAIGVSNFSLEQLKEANQDGYVDIVEDRFSLIHREVEKELFPYLKENHISFVPYFPLASGLLTGKYDKEADFEDSDFRSKNPDFKGERFKEIVAKVDQLKPLANNYDATVAQLVLAWYMKHPQIDVVIPGAKRAEQVEANAKAVDIRLTQTDFEQINDLFR</sequence>
<evidence type="ECO:0000313" key="3">
    <source>
        <dbReference type="EMBL" id="OJG34291.1"/>
    </source>
</evidence>
<dbReference type="AlphaFoldDB" id="A0A1L8SQJ1"/>